<name>A0A834YFE0_TETSI</name>
<reference evidence="5 6" key="1">
    <citation type="submission" date="2020-04" db="EMBL/GenBank/DDBJ databases">
        <title>Plant Genome Project.</title>
        <authorList>
            <person name="Zhang R.-G."/>
        </authorList>
    </citation>
    <scope>NUCLEOTIDE SEQUENCE [LARGE SCALE GENOMIC DNA]</scope>
    <source>
        <strain evidence="5">YNK0</strain>
        <tissue evidence="5">Leaf</tissue>
    </source>
</reference>
<evidence type="ECO:0000313" key="5">
    <source>
        <dbReference type="EMBL" id="KAF8380269.1"/>
    </source>
</evidence>
<feature type="domain" description="Remorin N-terminal" evidence="4">
    <location>
        <begin position="28"/>
        <end position="53"/>
    </location>
</feature>
<dbReference type="OMA" id="SIVAWEN"/>
<evidence type="ECO:0000259" key="4">
    <source>
        <dbReference type="Pfam" id="PF03766"/>
    </source>
</evidence>
<dbReference type="OrthoDB" id="684343at2759"/>
<evidence type="ECO:0008006" key="7">
    <source>
        <dbReference type="Google" id="ProtNLM"/>
    </source>
</evidence>
<dbReference type="Pfam" id="PF03763">
    <property type="entry name" value="Remorin_C"/>
    <property type="match status" value="1"/>
</dbReference>
<proteinExistence type="inferred from homology"/>
<evidence type="ECO:0000313" key="6">
    <source>
        <dbReference type="Proteomes" id="UP000655225"/>
    </source>
</evidence>
<keyword evidence="2" id="KW-0175">Coiled coil</keyword>
<dbReference type="Proteomes" id="UP000655225">
    <property type="component" value="Unassembled WGS sequence"/>
</dbReference>
<feature type="coiled-coil region" evidence="2">
    <location>
        <begin position="92"/>
        <end position="147"/>
    </location>
</feature>
<evidence type="ECO:0000256" key="2">
    <source>
        <dbReference type="SAM" id="Coils"/>
    </source>
</evidence>
<protein>
    <recommendedName>
        <fullName evidence="7">Remorin C-terminal domain-containing protein</fullName>
    </recommendedName>
</protein>
<accession>A0A834YFE0</accession>
<comment type="similarity">
    <text evidence="1">Belongs to the remorin family.</text>
</comment>
<organism evidence="5 6">
    <name type="scientific">Tetracentron sinense</name>
    <name type="common">Spur-leaf</name>
    <dbReference type="NCBI Taxonomy" id="13715"/>
    <lineage>
        <taxon>Eukaryota</taxon>
        <taxon>Viridiplantae</taxon>
        <taxon>Streptophyta</taxon>
        <taxon>Embryophyta</taxon>
        <taxon>Tracheophyta</taxon>
        <taxon>Spermatophyta</taxon>
        <taxon>Magnoliopsida</taxon>
        <taxon>Trochodendrales</taxon>
        <taxon>Trochodendraceae</taxon>
        <taxon>Tetracentron</taxon>
    </lineage>
</organism>
<evidence type="ECO:0000259" key="3">
    <source>
        <dbReference type="Pfam" id="PF03763"/>
    </source>
</evidence>
<dbReference type="PANTHER" id="PTHR31775">
    <property type="entry name" value="OS02G0117200 PROTEIN"/>
    <property type="match status" value="1"/>
</dbReference>
<evidence type="ECO:0000256" key="1">
    <source>
        <dbReference type="ARBA" id="ARBA00005711"/>
    </source>
</evidence>
<feature type="domain" description="Remorin C-terminal" evidence="3">
    <location>
        <begin position="57"/>
        <end position="162"/>
    </location>
</feature>
<dbReference type="InterPro" id="IPR005518">
    <property type="entry name" value="Remorin_N"/>
</dbReference>
<comment type="caution">
    <text evidence="5">The sequence shown here is derived from an EMBL/GenBank/DDBJ whole genome shotgun (WGS) entry which is preliminary data.</text>
</comment>
<dbReference type="InterPro" id="IPR005516">
    <property type="entry name" value="Remorin_C"/>
</dbReference>
<dbReference type="Pfam" id="PF03766">
    <property type="entry name" value="Remorin_N"/>
    <property type="match status" value="1"/>
</dbReference>
<keyword evidence="6" id="KW-1185">Reference proteome</keyword>
<dbReference type="EMBL" id="JABCRI010000021">
    <property type="protein sequence ID" value="KAF8380269.1"/>
    <property type="molecule type" value="Genomic_DNA"/>
</dbReference>
<sequence length="169" mass="19066">MSVANLTGIPIHMPAFIYHLTVWTFRPVTEVPDSAENKISGGSMNRDATLARIETEKRLSLINAWAESVKTKVENKAQKRLSVIGSWENSKKVSVEAQLKKIEEKLEKEKAVYAEKMKNKVALIHMVAEVKRAMVEAKRREDLLKIEEMAAKYRATGKAPKKLLRCCGS</sequence>
<dbReference type="PANTHER" id="PTHR31775:SF5">
    <property type="entry name" value="REMORIN 1.4"/>
    <property type="match status" value="1"/>
</dbReference>
<dbReference type="AlphaFoldDB" id="A0A834YFE0"/>
<gene>
    <name evidence="5" type="ORF">HHK36_027753</name>
</gene>